<dbReference type="PIRSF" id="PIRSF002741">
    <property type="entry name" value="MppA"/>
    <property type="match status" value="1"/>
</dbReference>
<sequence length="532" mass="60448">MQKFLKVFGIALVMGMVCVSVLGSVAGAEKVLRITDSEDPQTADCQMTTSMYTIPLNVFDRLVEAVTVGPAQSELVPGLAERWEISADGKVYTFYLRKGVLFHNGEELTAEDVVYTFDRMLNPATKALNTDILDFVVGAQERLDGKADSTSGLQALDDYTVQITLREPYAPFIAIMASPQASIFNKTFTEAVGDQFGLSPETTCGTGPFMLKEYVLNDYQTLTANEKYYRGRPKLDKVIIRVIADAETMRLLFESDEIDLFDCDFAISQLPYFFESEKWKDQIRSGPRVGIYYYSMNQRIKPFDDVRVRKAFQMAIDRQKILDSRFYGKGALENGVMPRGLLCYNPQQEPIEYNPQKAKALLAEAGYPDGVDMTIVQVSTWSSKWVDINEIVQSMAKEAGFNITIQQMDESAYYDTRRSGNVGSYVQVWSADFNDPDNFFYTFFAERGTVTRSYNNMNPEMFAALDRARAITDPAERCELYKELERVIVHEDAAWVPLFSVDHVYVVQPRVKNFVVPWNGWSSMSYYEMEVE</sequence>
<dbReference type="GO" id="GO:0015833">
    <property type="term" value="P:peptide transport"/>
    <property type="evidence" value="ECO:0007669"/>
    <property type="project" value="TreeGrafter"/>
</dbReference>
<proteinExistence type="inferred from homology"/>
<evidence type="ECO:0000256" key="3">
    <source>
        <dbReference type="ARBA" id="ARBA00022448"/>
    </source>
</evidence>
<comment type="subcellular location">
    <subcellularLocation>
        <location evidence="1">Cell envelope</location>
    </subcellularLocation>
</comment>
<dbReference type="HOGENOM" id="CLU_017028_7_3_0"/>
<dbReference type="AlphaFoldDB" id="A0A081BVZ0"/>
<organism evidence="6">
    <name type="scientific">Vecturithrix granuli</name>
    <dbReference type="NCBI Taxonomy" id="1499967"/>
    <lineage>
        <taxon>Bacteria</taxon>
        <taxon>Candidatus Moduliflexota</taxon>
        <taxon>Candidatus Vecturitrichia</taxon>
        <taxon>Candidatus Vecturitrichales</taxon>
        <taxon>Candidatus Vecturitrichaceae</taxon>
        <taxon>Candidatus Vecturithrix</taxon>
    </lineage>
</organism>
<dbReference type="GO" id="GO:1904680">
    <property type="term" value="F:peptide transmembrane transporter activity"/>
    <property type="evidence" value="ECO:0007669"/>
    <property type="project" value="TreeGrafter"/>
</dbReference>
<dbReference type="CDD" id="cd00995">
    <property type="entry name" value="PBP2_NikA_DppA_OppA_like"/>
    <property type="match status" value="1"/>
</dbReference>
<protein>
    <submittedName>
        <fullName evidence="6">Glutathione-binding protein GsiB</fullName>
    </submittedName>
</protein>
<dbReference type="Gene3D" id="3.90.76.10">
    <property type="entry name" value="Dipeptide-binding Protein, Domain 1"/>
    <property type="match status" value="1"/>
</dbReference>
<keyword evidence="7" id="KW-1185">Reference proteome</keyword>
<dbReference type="Gene3D" id="3.40.190.10">
    <property type="entry name" value="Periplasmic binding protein-like II"/>
    <property type="match status" value="1"/>
</dbReference>
<dbReference type="InterPro" id="IPR039424">
    <property type="entry name" value="SBP_5"/>
</dbReference>
<evidence type="ECO:0000313" key="7">
    <source>
        <dbReference type="Proteomes" id="UP000030661"/>
    </source>
</evidence>
<dbReference type="InterPro" id="IPR000914">
    <property type="entry name" value="SBP_5_dom"/>
</dbReference>
<comment type="similarity">
    <text evidence="2">Belongs to the bacterial solute-binding protein 5 family.</text>
</comment>
<dbReference type="STRING" id="1499967.U27_03457"/>
<dbReference type="Pfam" id="PF00496">
    <property type="entry name" value="SBP_bac_5"/>
    <property type="match status" value="1"/>
</dbReference>
<keyword evidence="3" id="KW-0813">Transport</keyword>
<dbReference type="GO" id="GO:0042597">
    <property type="term" value="C:periplasmic space"/>
    <property type="evidence" value="ECO:0007669"/>
    <property type="project" value="UniProtKB-ARBA"/>
</dbReference>
<keyword evidence="4" id="KW-0732">Signal</keyword>
<dbReference type="InterPro" id="IPR030678">
    <property type="entry name" value="Peptide/Ni-bd"/>
</dbReference>
<dbReference type="PANTHER" id="PTHR30290:SF10">
    <property type="entry name" value="PERIPLASMIC OLIGOPEPTIDE-BINDING PROTEIN-RELATED"/>
    <property type="match status" value="1"/>
</dbReference>
<evidence type="ECO:0000313" key="6">
    <source>
        <dbReference type="EMBL" id="GAK56495.1"/>
    </source>
</evidence>
<dbReference type="PANTHER" id="PTHR30290">
    <property type="entry name" value="PERIPLASMIC BINDING COMPONENT OF ABC TRANSPORTER"/>
    <property type="match status" value="1"/>
</dbReference>
<evidence type="ECO:0000256" key="2">
    <source>
        <dbReference type="ARBA" id="ARBA00005695"/>
    </source>
</evidence>
<dbReference type="GO" id="GO:0030313">
    <property type="term" value="C:cell envelope"/>
    <property type="evidence" value="ECO:0007669"/>
    <property type="project" value="UniProtKB-SubCell"/>
</dbReference>
<dbReference type="EMBL" id="DF820464">
    <property type="protein sequence ID" value="GAK56495.1"/>
    <property type="molecule type" value="Genomic_DNA"/>
</dbReference>
<reference evidence="6" key="1">
    <citation type="journal article" date="2015" name="PeerJ">
        <title>First genomic representation of candidate bacterial phylum KSB3 points to enhanced environmental sensing as a trigger of wastewater bulking.</title>
        <authorList>
            <person name="Sekiguchi Y."/>
            <person name="Ohashi A."/>
            <person name="Parks D.H."/>
            <person name="Yamauchi T."/>
            <person name="Tyson G.W."/>
            <person name="Hugenholtz P."/>
        </authorList>
    </citation>
    <scope>NUCLEOTIDE SEQUENCE [LARGE SCALE GENOMIC DNA]</scope>
</reference>
<feature type="domain" description="Solute-binding protein family 5" evidence="5">
    <location>
        <begin position="74"/>
        <end position="447"/>
    </location>
</feature>
<accession>A0A081BVZ0</accession>
<evidence type="ECO:0000259" key="5">
    <source>
        <dbReference type="Pfam" id="PF00496"/>
    </source>
</evidence>
<evidence type="ECO:0000256" key="4">
    <source>
        <dbReference type="ARBA" id="ARBA00022729"/>
    </source>
</evidence>
<gene>
    <name evidence="6" type="ORF">U27_03457</name>
</gene>
<name>A0A081BVZ0_VECG1</name>
<dbReference type="Proteomes" id="UP000030661">
    <property type="component" value="Unassembled WGS sequence"/>
</dbReference>
<dbReference type="eggNOG" id="COG4166">
    <property type="taxonomic scope" value="Bacteria"/>
</dbReference>
<dbReference type="SUPFAM" id="SSF53850">
    <property type="entry name" value="Periplasmic binding protein-like II"/>
    <property type="match status" value="1"/>
</dbReference>
<dbReference type="GO" id="GO:0043190">
    <property type="term" value="C:ATP-binding cassette (ABC) transporter complex"/>
    <property type="evidence" value="ECO:0007669"/>
    <property type="project" value="InterPro"/>
</dbReference>
<dbReference type="Gene3D" id="3.10.105.10">
    <property type="entry name" value="Dipeptide-binding Protein, Domain 3"/>
    <property type="match status" value="1"/>
</dbReference>
<evidence type="ECO:0000256" key="1">
    <source>
        <dbReference type="ARBA" id="ARBA00004196"/>
    </source>
</evidence>